<organism evidence="1">
    <name type="scientific">viral metagenome</name>
    <dbReference type="NCBI Taxonomy" id="1070528"/>
    <lineage>
        <taxon>unclassified sequences</taxon>
        <taxon>metagenomes</taxon>
        <taxon>organismal metagenomes</taxon>
    </lineage>
</organism>
<protein>
    <submittedName>
        <fullName evidence="1">Uncharacterized protein</fullName>
    </submittedName>
</protein>
<dbReference type="AlphaFoldDB" id="A0A6C0JT18"/>
<accession>A0A6C0JT18</accession>
<evidence type="ECO:0000313" key="1">
    <source>
        <dbReference type="EMBL" id="QHU08709.1"/>
    </source>
</evidence>
<dbReference type="EMBL" id="MN740698">
    <property type="protein sequence ID" value="QHU08709.1"/>
    <property type="molecule type" value="Genomic_DNA"/>
</dbReference>
<proteinExistence type="predicted"/>
<reference evidence="1" key="1">
    <citation type="journal article" date="2020" name="Nature">
        <title>Giant virus diversity and host interactions through global metagenomics.</title>
        <authorList>
            <person name="Schulz F."/>
            <person name="Roux S."/>
            <person name="Paez-Espino D."/>
            <person name="Jungbluth S."/>
            <person name="Walsh D.A."/>
            <person name="Denef V.J."/>
            <person name="McMahon K.D."/>
            <person name="Konstantinidis K.T."/>
            <person name="Eloe-Fadrosh E.A."/>
            <person name="Kyrpides N.C."/>
            <person name="Woyke T."/>
        </authorList>
    </citation>
    <scope>NUCLEOTIDE SEQUENCE</scope>
    <source>
        <strain evidence="1">GVMAG-S-1063924-116</strain>
    </source>
</reference>
<sequence length="208" mass="22890">MSFFLATTKPLDFTISVLDSTGEYVQMGTELVGTGTSSPSITETEAYSTGLTKLLWAKPVNPLLWRNGPMGPPGSLGVKGPSYCLNCRTYGCAIMKSDLRGKDLYFYQVEVPESLHGNGRLAPLPGKEVRPSPGRALASRNCACGINEDGRLIVGIVNFESTREIPVFDNVYDNLRTLEVELNWDLYDKCGKLDLIFTRRSQAKSARK</sequence>
<name>A0A6C0JT18_9ZZZZ</name>